<feature type="transmembrane region" description="Helical" evidence="6">
    <location>
        <begin position="50"/>
        <end position="73"/>
    </location>
</feature>
<name>A0ABR5APM0_BACBA</name>
<evidence type="ECO:0000256" key="6">
    <source>
        <dbReference type="SAM" id="Phobius"/>
    </source>
</evidence>
<dbReference type="Pfam" id="PF01943">
    <property type="entry name" value="Polysacc_synt"/>
    <property type="match status" value="1"/>
</dbReference>
<feature type="transmembrane region" description="Helical" evidence="6">
    <location>
        <begin position="386"/>
        <end position="407"/>
    </location>
</feature>
<evidence type="ECO:0000256" key="5">
    <source>
        <dbReference type="ARBA" id="ARBA00023136"/>
    </source>
</evidence>
<feature type="transmembrane region" description="Helical" evidence="6">
    <location>
        <begin position="481"/>
        <end position="503"/>
    </location>
</feature>
<evidence type="ECO:0000256" key="2">
    <source>
        <dbReference type="ARBA" id="ARBA00022475"/>
    </source>
</evidence>
<dbReference type="EMBL" id="JXLP01000023">
    <property type="protein sequence ID" value="KIL75767.1"/>
    <property type="molecule type" value="Genomic_DNA"/>
</dbReference>
<keyword evidence="5 6" id="KW-0472">Membrane</keyword>
<protein>
    <submittedName>
        <fullName evidence="7">Stage V sporulation protein</fullName>
    </submittedName>
</protein>
<keyword evidence="3 6" id="KW-0812">Transmembrane</keyword>
<organism evidence="7 8">
    <name type="scientific">Bacillus badius</name>
    <dbReference type="NCBI Taxonomy" id="1455"/>
    <lineage>
        <taxon>Bacteria</taxon>
        <taxon>Bacillati</taxon>
        <taxon>Bacillota</taxon>
        <taxon>Bacilli</taxon>
        <taxon>Bacillales</taxon>
        <taxon>Bacillaceae</taxon>
        <taxon>Pseudobacillus</taxon>
    </lineage>
</organism>
<gene>
    <name evidence="7" type="ORF">SD77_2829</name>
</gene>
<feature type="transmembrane region" description="Helical" evidence="6">
    <location>
        <begin position="85"/>
        <end position="106"/>
    </location>
</feature>
<dbReference type="PANTHER" id="PTHR30250:SF29">
    <property type="entry name" value="POLYSACCHARIDE BIOSYNTHESIS PROTEIN C-TERMINAL DOMAIN-CONTAINING PROTEIN"/>
    <property type="match status" value="1"/>
</dbReference>
<comment type="subcellular location">
    <subcellularLocation>
        <location evidence="1">Cell membrane</location>
        <topology evidence="1">Multi-pass membrane protein</topology>
    </subcellularLocation>
</comment>
<feature type="transmembrane region" description="Helical" evidence="6">
    <location>
        <begin position="446"/>
        <end position="469"/>
    </location>
</feature>
<accession>A0ABR5APM0</accession>
<dbReference type="PIRSF" id="PIRSF038958">
    <property type="entry name" value="PG_synth_SpoVB"/>
    <property type="match status" value="1"/>
</dbReference>
<feature type="transmembrane region" description="Helical" evidence="6">
    <location>
        <begin position="285"/>
        <end position="305"/>
    </location>
</feature>
<keyword evidence="8" id="KW-1185">Reference proteome</keyword>
<evidence type="ECO:0000313" key="7">
    <source>
        <dbReference type="EMBL" id="KIL75767.1"/>
    </source>
</evidence>
<feature type="transmembrane region" description="Helical" evidence="6">
    <location>
        <begin position="413"/>
        <end position="434"/>
    </location>
</feature>
<dbReference type="InterPro" id="IPR050833">
    <property type="entry name" value="Poly_Biosynth_Transport"/>
</dbReference>
<feature type="transmembrane region" description="Helical" evidence="6">
    <location>
        <begin position="357"/>
        <end position="379"/>
    </location>
</feature>
<comment type="caution">
    <text evidence="7">The sequence shown here is derived from an EMBL/GenBank/DDBJ whole genome shotgun (WGS) entry which is preliminary data.</text>
</comment>
<evidence type="ECO:0000313" key="8">
    <source>
        <dbReference type="Proteomes" id="UP000031982"/>
    </source>
</evidence>
<feature type="transmembrane region" description="Helical" evidence="6">
    <location>
        <begin position="189"/>
        <end position="209"/>
    </location>
</feature>
<evidence type="ECO:0000256" key="1">
    <source>
        <dbReference type="ARBA" id="ARBA00004651"/>
    </source>
</evidence>
<dbReference type="RefSeq" id="WP_231557228.1">
    <property type="nucleotide sequence ID" value="NZ_JARTHD010000003.1"/>
</dbReference>
<proteinExistence type="predicted"/>
<dbReference type="PANTHER" id="PTHR30250">
    <property type="entry name" value="PST FAMILY PREDICTED COLANIC ACID TRANSPORTER"/>
    <property type="match status" value="1"/>
</dbReference>
<evidence type="ECO:0000256" key="3">
    <source>
        <dbReference type="ARBA" id="ARBA00022692"/>
    </source>
</evidence>
<feature type="transmembrane region" description="Helical" evidence="6">
    <location>
        <begin position="165"/>
        <end position="183"/>
    </location>
</feature>
<evidence type="ECO:0000256" key="4">
    <source>
        <dbReference type="ARBA" id="ARBA00022989"/>
    </source>
</evidence>
<keyword evidence="4 6" id="KW-1133">Transmembrane helix</keyword>
<dbReference type="CDD" id="cd13124">
    <property type="entry name" value="MATE_SpoVB_like"/>
    <property type="match status" value="1"/>
</dbReference>
<feature type="transmembrane region" description="Helical" evidence="6">
    <location>
        <begin position="230"/>
        <end position="253"/>
    </location>
</feature>
<feature type="transmembrane region" description="Helical" evidence="6">
    <location>
        <begin position="12"/>
        <end position="30"/>
    </location>
</feature>
<dbReference type="InterPro" id="IPR024923">
    <property type="entry name" value="PG_synth_SpoVB"/>
</dbReference>
<keyword evidence="2" id="KW-1003">Cell membrane</keyword>
<dbReference type="Proteomes" id="UP000031982">
    <property type="component" value="Unassembled WGS sequence"/>
</dbReference>
<feature type="transmembrane region" description="Helical" evidence="6">
    <location>
        <begin position="126"/>
        <end position="144"/>
    </location>
</feature>
<feature type="transmembrane region" description="Helical" evidence="6">
    <location>
        <begin position="326"/>
        <end position="345"/>
    </location>
</feature>
<sequence>MPLKEKNSLMRGAAILTMAAIFIKVLSAVYRVPFQNIVGDIGFYIYQQIYPFYGIATALATYGFPVVISKLVAESGEDLQRRREVIRLSYWVTAGTGMLLWALVFFGSERIANQMGDPSLQPLLQIVAFSFLFIPFLTVWRGTFQGEGNMVPTAVSQTVEQSIRVGAILLFSSVLIGRGASLYTAGAGAFAGSIAGSVAAVGVLFYFTRKQGLSAGRKAKLDRLITGRDIRLLFIQSAAICLSSIGIVLFQLIDSFNLYDGLLKAGMDEWGAKIAKGTYDRGQPLLQLGTTAAASLALTIVPLVTSAYRRNRQEELDNCIQLALKASFAFGLAATAGLINIMGAVNTMLFENSSGSFILSIFCASILFSSLALTLTGILQGFGNDFIPALAVLTGLVFKYIGNAGLIPRFGAAGAAAATLFAFISIAVFLGIFLKKKWKTVLIEKAAAGKALFAAFCMTAVLQAWKWLVGYAWPHEESSRLVMTLLALSSVAIGAFVFIYIILKLKLFTKEELQQIPFGSRLSKRLN</sequence>
<dbReference type="InterPro" id="IPR002797">
    <property type="entry name" value="Polysacc_synth"/>
</dbReference>
<reference evidence="7 8" key="1">
    <citation type="submission" date="2015-01" db="EMBL/GenBank/DDBJ databases">
        <title>Genome Assembly of Bacillus badius MTCC 1458.</title>
        <authorList>
            <person name="Verma A."/>
            <person name="Khatri I."/>
            <person name="Mual P."/>
            <person name="Subramanian S."/>
            <person name="Krishnamurthi S."/>
        </authorList>
    </citation>
    <scope>NUCLEOTIDE SEQUENCE [LARGE SCALE GENOMIC DNA]</scope>
    <source>
        <strain evidence="7 8">MTCC 1458</strain>
    </source>
</reference>